<dbReference type="SMART" id="SM00248">
    <property type="entry name" value="ANK"/>
    <property type="match status" value="10"/>
</dbReference>
<evidence type="ECO:0000256" key="4">
    <source>
        <dbReference type="ARBA" id="ARBA00023043"/>
    </source>
</evidence>
<keyword evidence="11" id="KW-0418">Kinase</keyword>
<feature type="repeat" description="ANK" evidence="8">
    <location>
        <begin position="118"/>
        <end position="150"/>
    </location>
</feature>
<dbReference type="GO" id="GO:0005524">
    <property type="term" value="F:ATP binding"/>
    <property type="evidence" value="ECO:0007669"/>
    <property type="project" value="UniProtKB-UniRule"/>
</dbReference>
<feature type="repeat" description="ANK" evidence="8">
    <location>
        <begin position="250"/>
        <end position="282"/>
    </location>
</feature>
<dbReference type="SUPFAM" id="SSF56112">
    <property type="entry name" value="Protein kinase-like (PK-like)"/>
    <property type="match status" value="1"/>
</dbReference>
<keyword evidence="9" id="KW-0067">ATP-binding</keyword>
<sequence>MIASKNGHTTFVALIDQYQQARELVTAVSNGDKSQVGRLLANGVDPNTLDKDLDSVLLLAASAGHVGVANKLIKAGATVDTVFARGFAALHAAADQGHIAVITALLNAGADVNVRCHWGRTPLIFAAAFGKSGATQVLLAAGANANVVSHKGFSPLMRAAQDGLVKIMRLLLAHDANVNAVDERGFSPLLFAASCGHVDVVDQLLTKSANIDHQARTGMTAMHYAAESGRVGVVKRLLASGADASIPDKHGATALHVAVHNGYDEIVSALLAVEADVDAEDEDGWTPEMLAKTPALRKLFSDAKYPEAMKIADMMQAIKDDNVPVVLNLLAKGVDPNSANESGETLSHMAITHKKSSVLDVLLEADGIVHSKPNQAGVTPLVLAIRLGHYRLVNQIYSKVKFVTQQVTNNDVVYDENDALGAGAFGAVYKGSFQGHAVAIKCGNNKNALKAEIDAMLQCKSPYIVDLIAIADRFSEHPKLVLELMDGGSLDKHLEAKRLGKPTVVNYSNVEIAWVVAKALADLHHNGQVHRDLKSGNVLLSTTSFVKVCDLGIARDLDMNMTINMGTPFWTAPEVFKDDDSTTHGYGFAADIYSFGVILTELDTLLPPYASLSKCSTFDIMSRVYKGELRPTLSDTCQPWYSNLANKCLAFDPKDRPSANDIVTLLQAHLGEKNNALSTDAPRPLLHSSSSSSFSTSKTYSSWSKTQLVNTNIVCADCNTPNPWDATLCRDEDSKEPLPSAAKKLKVLLKRIAVANTKGANVKRTVHCRVCCDPVDIELEACPDCPDEPLPDDEKKLQLLLREIKRATAP</sequence>
<dbReference type="OrthoDB" id="341259at2759"/>
<dbReference type="Pfam" id="PF12796">
    <property type="entry name" value="Ank_2"/>
    <property type="match status" value="3"/>
</dbReference>
<dbReference type="InterPro" id="IPR052076">
    <property type="entry name" value="TRP_cation_channel"/>
</dbReference>
<dbReference type="Gene3D" id="1.25.40.20">
    <property type="entry name" value="Ankyrin repeat-containing domain"/>
    <property type="match status" value="3"/>
</dbReference>
<dbReference type="InterPro" id="IPR036770">
    <property type="entry name" value="Ankyrin_rpt-contain_sf"/>
</dbReference>
<dbReference type="SUPFAM" id="SSF48403">
    <property type="entry name" value="Ankyrin repeat"/>
    <property type="match status" value="1"/>
</dbReference>
<dbReference type="PROSITE" id="PS50297">
    <property type="entry name" value="ANK_REP_REGION"/>
    <property type="match status" value="6"/>
</dbReference>
<evidence type="ECO:0000259" key="10">
    <source>
        <dbReference type="PROSITE" id="PS50011"/>
    </source>
</evidence>
<dbReference type="RefSeq" id="XP_008620448.1">
    <property type="nucleotide sequence ID" value="XM_008622226.1"/>
</dbReference>
<proteinExistence type="predicted"/>
<evidence type="ECO:0000256" key="1">
    <source>
        <dbReference type="ARBA" id="ARBA00022448"/>
    </source>
</evidence>
<protein>
    <submittedName>
        <fullName evidence="11">TKL protein kinase</fullName>
    </submittedName>
</protein>
<dbReference type="PROSITE" id="PS00107">
    <property type="entry name" value="PROTEIN_KINASE_ATP"/>
    <property type="match status" value="1"/>
</dbReference>
<evidence type="ECO:0000256" key="3">
    <source>
        <dbReference type="ARBA" id="ARBA00022737"/>
    </source>
</evidence>
<keyword evidence="3" id="KW-0677">Repeat</keyword>
<feature type="repeat" description="ANK" evidence="8">
    <location>
        <begin position="85"/>
        <end position="117"/>
    </location>
</feature>
<evidence type="ECO:0000256" key="9">
    <source>
        <dbReference type="PROSITE-ProRule" id="PRU10141"/>
    </source>
</evidence>
<keyword evidence="11" id="KW-0808">Transferase</keyword>
<dbReference type="Pfam" id="PF00023">
    <property type="entry name" value="Ank"/>
    <property type="match status" value="2"/>
</dbReference>
<dbReference type="InterPro" id="IPR002110">
    <property type="entry name" value="Ankyrin_rpt"/>
</dbReference>
<dbReference type="VEuPathDB" id="FungiDB:SDRG_16036"/>
<dbReference type="GO" id="GO:0034220">
    <property type="term" value="P:monoatomic ion transmembrane transport"/>
    <property type="evidence" value="ECO:0007669"/>
    <property type="project" value="UniProtKB-KW"/>
</dbReference>
<gene>
    <name evidence="11" type="ORF">SDRG_16036</name>
</gene>
<dbReference type="EMBL" id="JH767242">
    <property type="protein sequence ID" value="EQC26081.1"/>
    <property type="molecule type" value="Genomic_DNA"/>
</dbReference>
<evidence type="ECO:0000256" key="7">
    <source>
        <dbReference type="ARBA" id="ARBA00023303"/>
    </source>
</evidence>
<accession>T0PV09</accession>
<keyword evidence="9" id="KW-0547">Nucleotide-binding</keyword>
<feature type="repeat" description="ANK" evidence="8">
    <location>
        <begin position="184"/>
        <end position="216"/>
    </location>
</feature>
<dbReference type="InterPro" id="IPR017441">
    <property type="entry name" value="Protein_kinase_ATP_BS"/>
</dbReference>
<dbReference type="GO" id="GO:1902495">
    <property type="term" value="C:transmembrane transporter complex"/>
    <property type="evidence" value="ECO:0007669"/>
    <property type="project" value="TreeGrafter"/>
</dbReference>
<evidence type="ECO:0000256" key="8">
    <source>
        <dbReference type="PROSITE-ProRule" id="PRU00023"/>
    </source>
</evidence>
<evidence type="ECO:0000313" key="12">
    <source>
        <dbReference type="Proteomes" id="UP000030762"/>
    </source>
</evidence>
<feature type="domain" description="Protein kinase" evidence="10">
    <location>
        <begin position="414"/>
        <end position="670"/>
    </location>
</feature>
<reference evidence="11 12" key="1">
    <citation type="submission" date="2012-04" db="EMBL/GenBank/DDBJ databases">
        <title>The Genome Sequence of Saprolegnia declina VS20.</title>
        <authorList>
            <consortium name="The Broad Institute Genome Sequencing Platform"/>
            <person name="Russ C."/>
            <person name="Nusbaum C."/>
            <person name="Tyler B."/>
            <person name="van West P."/>
            <person name="Dieguez-Uribeondo J."/>
            <person name="de Bruijn I."/>
            <person name="Tripathy S."/>
            <person name="Jiang R."/>
            <person name="Young S.K."/>
            <person name="Zeng Q."/>
            <person name="Gargeya S."/>
            <person name="Fitzgerald M."/>
            <person name="Haas B."/>
            <person name="Abouelleil A."/>
            <person name="Alvarado L."/>
            <person name="Arachchi H.M."/>
            <person name="Berlin A."/>
            <person name="Chapman S.B."/>
            <person name="Goldberg J."/>
            <person name="Griggs A."/>
            <person name="Gujja S."/>
            <person name="Hansen M."/>
            <person name="Howarth C."/>
            <person name="Imamovic A."/>
            <person name="Larimer J."/>
            <person name="McCowen C."/>
            <person name="Montmayeur A."/>
            <person name="Murphy C."/>
            <person name="Neiman D."/>
            <person name="Pearson M."/>
            <person name="Priest M."/>
            <person name="Roberts A."/>
            <person name="Saif S."/>
            <person name="Shea T."/>
            <person name="Sisk P."/>
            <person name="Sykes S."/>
            <person name="Wortman J."/>
            <person name="Nusbaum C."/>
            <person name="Birren B."/>
        </authorList>
    </citation>
    <scope>NUCLEOTIDE SEQUENCE [LARGE SCALE GENOMIC DNA]</scope>
    <source>
        <strain evidence="11 12">VS20</strain>
    </source>
</reference>
<evidence type="ECO:0000256" key="2">
    <source>
        <dbReference type="ARBA" id="ARBA00022606"/>
    </source>
</evidence>
<dbReference type="SMART" id="SM00220">
    <property type="entry name" value="S_TKc"/>
    <property type="match status" value="1"/>
</dbReference>
<evidence type="ECO:0000313" key="11">
    <source>
        <dbReference type="EMBL" id="EQC26081.1"/>
    </source>
</evidence>
<keyword evidence="1" id="KW-0813">Transport</keyword>
<name>T0PV09_SAPDV</name>
<feature type="binding site" evidence="9">
    <location>
        <position position="441"/>
    </location>
    <ligand>
        <name>ATP</name>
        <dbReference type="ChEBI" id="CHEBI:30616"/>
    </ligand>
</feature>
<dbReference type="GO" id="GO:0022857">
    <property type="term" value="F:transmembrane transporter activity"/>
    <property type="evidence" value="ECO:0007669"/>
    <property type="project" value="TreeGrafter"/>
</dbReference>
<dbReference type="InParanoid" id="T0PV09"/>
<dbReference type="InterPro" id="IPR011009">
    <property type="entry name" value="Kinase-like_dom_sf"/>
</dbReference>
<dbReference type="PROSITE" id="PS50011">
    <property type="entry name" value="PROTEIN_KINASE_DOM"/>
    <property type="match status" value="1"/>
</dbReference>
<dbReference type="InterPro" id="IPR000719">
    <property type="entry name" value="Prot_kinase_dom"/>
</dbReference>
<keyword evidence="4 8" id="KW-0040">ANK repeat</keyword>
<dbReference type="STRING" id="1156394.T0PV09"/>
<dbReference type="GO" id="GO:0004672">
    <property type="term" value="F:protein kinase activity"/>
    <property type="evidence" value="ECO:0007669"/>
    <property type="project" value="InterPro"/>
</dbReference>
<dbReference type="PANTHER" id="PTHR47143">
    <property type="entry name" value="TRANSIENT RECEPTOR POTENTIAL CATION CHANNEL PROTEIN PAINLESS"/>
    <property type="match status" value="1"/>
</dbReference>
<keyword evidence="7" id="KW-0407">Ion channel</keyword>
<dbReference type="Pfam" id="PF00069">
    <property type="entry name" value="Pkinase"/>
    <property type="match status" value="1"/>
</dbReference>
<feature type="repeat" description="ANK" evidence="8">
    <location>
        <begin position="217"/>
        <end position="249"/>
    </location>
</feature>
<evidence type="ECO:0000256" key="6">
    <source>
        <dbReference type="ARBA" id="ARBA00023180"/>
    </source>
</evidence>
<dbReference type="GeneID" id="19956763"/>
<keyword evidence="12" id="KW-1185">Reference proteome</keyword>
<dbReference type="Gene3D" id="1.10.510.10">
    <property type="entry name" value="Transferase(Phosphotransferase) domain 1"/>
    <property type="match status" value="1"/>
</dbReference>
<organism evidence="11 12">
    <name type="scientific">Saprolegnia diclina (strain VS20)</name>
    <dbReference type="NCBI Taxonomy" id="1156394"/>
    <lineage>
        <taxon>Eukaryota</taxon>
        <taxon>Sar</taxon>
        <taxon>Stramenopiles</taxon>
        <taxon>Oomycota</taxon>
        <taxon>Saprolegniomycetes</taxon>
        <taxon>Saprolegniales</taxon>
        <taxon>Saprolegniaceae</taxon>
        <taxon>Saprolegnia</taxon>
    </lineage>
</organism>
<keyword evidence="2" id="KW-0716">Sensory transduction</keyword>
<keyword evidence="5" id="KW-0406">Ion transport</keyword>
<dbReference type="eggNOG" id="KOG0192">
    <property type="taxonomic scope" value="Eukaryota"/>
</dbReference>
<dbReference type="PANTHER" id="PTHR47143:SF1">
    <property type="entry name" value="ION_TRANS DOMAIN-CONTAINING PROTEIN"/>
    <property type="match status" value="1"/>
</dbReference>
<dbReference type="PROSITE" id="PS50088">
    <property type="entry name" value="ANK_REPEAT"/>
    <property type="match status" value="6"/>
</dbReference>
<dbReference type="OMA" id="SHMAITH"/>
<dbReference type="AlphaFoldDB" id="T0PV09"/>
<feature type="repeat" description="ANK" evidence="8">
    <location>
        <begin position="151"/>
        <end position="183"/>
    </location>
</feature>
<evidence type="ECO:0000256" key="5">
    <source>
        <dbReference type="ARBA" id="ARBA00023065"/>
    </source>
</evidence>
<keyword evidence="6" id="KW-0325">Glycoprotein</keyword>
<dbReference type="Proteomes" id="UP000030762">
    <property type="component" value="Unassembled WGS sequence"/>
</dbReference>